<proteinExistence type="predicted"/>
<name>A0ABT3WVI3_9BACL</name>
<dbReference type="Proteomes" id="UP001208017">
    <property type="component" value="Unassembled WGS sequence"/>
</dbReference>
<evidence type="ECO:0000313" key="2">
    <source>
        <dbReference type="Proteomes" id="UP001208017"/>
    </source>
</evidence>
<sequence>MNQTEQYFESISKSLESLVEVQKQNNQFLQMLIESLTGKNLSAVLNTPVLAQQIKRLIPNSGDHTPYSRTHELFMQVTKVYMEEEALRLANFKRKKAARRVSINIGTALEDFFMEQLDDDRITVERAKDGLIVFYKEEKPCATLKFMTDLGFHRGEGWYDYIKAVVKESQEIYGVPNDRVYFIVSSLRNGIEKPHVEKLLGRSISSNWDFLTDDTAVDEFLDRYLAGVPALADPMKQVYFMAAAMHPNVLGDELYDSKKNESEYARFVKAAEDCRWLSDINDLIGDLNQKI</sequence>
<keyword evidence="2" id="KW-1185">Reference proteome</keyword>
<evidence type="ECO:0000313" key="1">
    <source>
        <dbReference type="EMBL" id="MCX7568685.1"/>
    </source>
</evidence>
<dbReference type="EMBL" id="JAPMLT010000001">
    <property type="protein sequence ID" value="MCX7568685.1"/>
    <property type="molecule type" value="Genomic_DNA"/>
</dbReference>
<organism evidence="1 2">
    <name type="scientific">Tumebacillus lacus</name>
    <dbReference type="NCBI Taxonomy" id="2995335"/>
    <lineage>
        <taxon>Bacteria</taxon>
        <taxon>Bacillati</taxon>
        <taxon>Bacillota</taxon>
        <taxon>Bacilli</taxon>
        <taxon>Bacillales</taxon>
        <taxon>Alicyclobacillaceae</taxon>
        <taxon>Tumebacillus</taxon>
    </lineage>
</organism>
<dbReference type="RefSeq" id="WP_267149925.1">
    <property type="nucleotide sequence ID" value="NZ_JAPMLT010000001.1"/>
</dbReference>
<comment type="caution">
    <text evidence="1">The sequence shown here is derived from an EMBL/GenBank/DDBJ whole genome shotgun (WGS) entry which is preliminary data.</text>
</comment>
<gene>
    <name evidence="1" type="ORF">OS242_01705</name>
</gene>
<protein>
    <submittedName>
        <fullName evidence="1">Uncharacterized protein</fullName>
    </submittedName>
</protein>
<reference evidence="1 2" key="1">
    <citation type="submission" date="2022-11" db="EMBL/GenBank/DDBJ databases">
        <title>Study of microbial diversity in lake waters.</title>
        <authorList>
            <person name="Zhang J."/>
        </authorList>
    </citation>
    <scope>NUCLEOTIDE SEQUENCE [LARGE SCALE GENOMIC DNA]</scope>
    <source>
        <strain evidence="1 2">DT12</strain>
    </source>
</reference>
<accession>A0ABT3WVI3</accession>